<keyword evidence="2" id="KW-0560">Oxidoreductase</keyword>
<gene>
    <name evidence="2" type="ORF">C5613_41245</name>
</gene>
<dbReference type="RefSeq" id="WP_105423565.1">
    <property type="nucleotide sequence ID" value="NZ_PUIO01000091.1"/>
</dbReference>
<evidence type="ECO:0000313" key="2">
    <source>
        <dbReference type="EMBL" id="PQP14225.1"/>
    </source>
</evidence>
<proteinExistence type="predicted"/>
<evidence type="ECO:0000259" key="1">
    <source>
        <dbReference type="Pfam" id="PF02900"/>
    </source>
</evidence>
<feature type="domain" description="Extradiol ring-cleavage dioxygenase class III enzyme subunit B" evidence="1">
    <location>
        <begin position="10"/>
        <end position="266"/>
    </location>
</feature>
<dbReference type="Proteomes" id="UP000239290">
    <property type="component" value="Unassembled WGS sequence"/>
</dbReference>
<dbReference type="Gene3D" id="3.40.830.10">
    <property type="entry name" value="LigB-like"/>
    <property type="match status" value="1"/>
</dbReference>
<protein>
    <submittedName>
        <fullName evidence="2">3-carboxyethylcatechol 2,3-dioxygenase</fullName>
    </submittedName>
</protein>
<comment type="caution">
    <text evidence="2">The sequence shown here is derived from an EMBL/GenBank/DDBJ whole genome shotgun (WGS) entry which is preliminary data.</text>
</comment>
<dbReference type="EMBL" id="PUIO01000091">
    <property type="protein sequence ID" value="PQP14225.1"/>
    <property type="molecule type" value="Genomic_DNA"/>
</dbReference>
<reference evidence="3" key="1">
    <citation type="submission" date="2018-02" db="EMBL/GenBank/DDBJ databases">
        <title>Draft genome sequencing of Rhodococcus opacus KU647198.</title>
        <authorList>
            <person name="Zheng B.-X."/>
        </authorList>
    </citation>
    <scope>NUCLEOTIDE SEQUENCE [LARGE SCALE GENOMIC DNA]</scope>
    <source>
        <strain evidence="3">04-OD7</strain>
    </source>
</reference>
<keyword evidence="2" id="KW-0223">Dioxygenase</keyword>
<organism evidence="2 3">
    <name type="scientific">Rhodococcus opacus</name>
    <name type="common">Nocardia opaca</name>
    <dbReference type="NCBI Taxonomy" id="37919"/>
    <lineage>
        <taxon>Bacteria</taxon>
        <taxon>Bacillati</taxon>
        <taxon>Actinomycetota</taxon>
        <taxon>Actinomycetes</taxon>
        <taxon>Mycobacteriales</taxon>
        <taxon>Nocardiaceae</taxon>
        <taxon>Rhodococcus</taxon>
    </lineage>
</organism>
<name>A0A2S8IHN5_RHOOP</name>
<dbReference type="Pfam" id="PF02900">
    <property type="entry name" value="LigB"/>
    <property type="match status" value="1"/>
</dbReference>
<sequence length="298" mass="31702">MSTQPQIAVVALSHSPLMVQDTEHRQGRVFRDGMARVKSAVEAFNPTLVVFFGPDHARTLDKIAPCFTVVESASGYAEWDLPEEDYDVPHDYALALGEHLVAVGVDIATASNLRLDHGFGLSTKDLFGSLATVPILPILINCIERPLATASRTATLGAAVGEFIRTQVPDSERVLVVGSGGISHTPPSQPPGAEQMSESERQAVLMGLLDDAAKAINPEWDRDFLDRLGSEDWNQLADLTADDLVPAGTGGAEVRTWIAATFAGAEPLTTVAYESVPEWVTGMGIAASDTLLKTPASA</sequence>
<dbReference type="SUPFAM" id="SSF53213">
    <property type="entry name" value="LigB-like"/>
    <property type="match status" value="1"/>
</dbReference>
<dbReference type="GO" id="GO:0016702">
    <property type="term" value="F:oxidoreductase activity, acting on single donors with incorporation of molecular oxygen, incorporation of two atoms of oxygen"/>
    <property type="evidence" value="ECO:0007669"/>
    <property type="project" value="UniProtKB-ARBA"/>
</dbReference>
<dbReference type="InterPro" id="IPR004183">
    <property type="entry name" value="Xdiol_dOase_suB"/>
</dbReference>
<accession>A0A2S8IHN5</accession>
<dbReference type="GO" id="GO:0008198">
    <property type="term" value="F:ferrous iron binding"/>
    <property type="evidence" value="ECO:0007669"/>
    <property type="project" value="InterPro"/>
</dbReference>
<evidence type="ECO:0000313" key="3">
    <source>
        <dbReference type="Proteomes" id="UP000239290"/>
    </source>
</evidence>
<dbReference type="AlphaFoldDB" id="A0A2S8IHN5"/>